<evidence type="ECO:0000313" key="19">
    <source>
        <dbReference type="EMBL" id="ATN28868.1"/>
    </source>
</evidence>
<evidence type="ECO:0000256" key="4">
    <source>
        <dbReference type="ARBA" id="ARBA00021006"/>
    </source>
</evidence>
<evidence type="ECO:0000259" key="18">
    <source>
        <dbReference type="Pfam" id="PF00361"/>
    </source>
</evidence>
<evidence type="ECO:0000256" key="2">
    <source>
        <dbReference type="ARBA" id="ARBA00009025"/>
    </source>
</evidence>
<feature type="transmembrane region" description="Helical" evidence="17">
    <location>
        <begin position="6"/>
        <end position="25"/>
    </location>
</feature>
<keyword evidence="6" id="KW-0679">Respiratory chain</keyword>
<comment type="subcellular location">
    <subcellularLocation>
        <location evidence="1">Mitochondrion membrane</location>
        <topology evidence="1">Multi-pass membrane protein</topology>
    </subcellularLocation>
</comment>
<accession>A0A2D1C3H8</accession>
<name>A0A2D1C3H8_9ASCI</name>
<evidence type="ECO:0000256" key="1">
    <source>
        <dbReference type="ARBA" id="ARBA00004225"/>
    </source>
</evidence>
<geneLocation type="mitochondrion" evidence="19"/>
<protein>
    <recommendedName>
        <fullName evidence="4">NADH-ubiquinone oxidoreductase chain 4</fullName>
        <ecNumber evidence="3">7.1.1.2</ecNumber>
    </recommendedName>
    <alternativeName>
        <fullName evidence="15">NADH dehydrogenase subunit 4</fullName>
    </alternativeName>
</protein>
<feature type="transmembrane region" description="Helical" evidence="17">
    <location>
        <begin position="119"/>
        <end position="142"/>
    </location>
</feature>
<gene>
    <name evidence="19" type="primary">ND4_2</name>
</gene>
<keyword evidence="11" id="KW-0520">NAD</keyword>
<dbReference type="EC" id="7.1.1.2" evidence="3"/>
<keyword evidence="12" id="KW-0830">Ubiquinone</keyword>
<evidence type="ECO:0000256" key="11">
    <source>
        <dbReference type="ARBA" id="ARBA00023027"/>
    </source>
</evidence>
<reference evidence="19" key="1">
    <citation type="journal article" date="2017" name="mSystems">
        <title>Increased biosynthetic gene dosage in a genome-reduced defensive bacterial symbiont.</title>
        <authorList>
            <person name="Lopera J."/>
            <person name="Miller I.J."/>
            <person name="McPhail K.L."/>
            <person name="Kwan J.C."/>
        </authorList>
    </citation>
    <scope>NUCLEOTIDE SEQUENCE</scope>
    <source>
        <strain evidence="19">TIC-2013-079</strain>
    </source>
</reference>
<feature type="transmembrane region" description="Helical" evidence="17">
    <location>
        <begin position="93"/>
        <end position="113"/>
    </location>
</feature>
<dbReference type="EMBL" id="MF573328">
    <property type="protein sequence ID" value="ATN28868.1"/>
    <property type="molecule type" value="Genomic_DNA"/>
</dbReference>
<feature type="domain" description="NADH:quinone oxidoreductase/Mrp antiporter transmembrane" evidence="18">
    <location>
        <begin position="6"/>
        <end position="205"/>
    </location>
</feature>
<comment type="similarity">
    <text evidence="2">Belongs to the complex I subunit 4 family.</text>
</comment>
<dbReference type="PANTHER" id="PTHR43507:SF20">
    <property type="entry name" value="NADH-UBIQUINONE OXIDOREDUCTASE CHAIN 4"/>
    <property type="match status" value="1"/>
</dbReference>
<evidence type="ECO:0000256" key="6">
    <source>
        <dbReference type="ARBA" id="ARBA00022660"/>
    </source>
</evidence>
<organism evidence="19">
    <name type="scientific">Lissoclinum sp. TIC-2013-079</name>
    <dbReference type="NCBI Taxonomy" id="2010181"/>
    <lineage>
        <taxon>Eukaryota</taxon>
        <taxon>Metazoa</taxon>
        <taxon>Chordata</taxon>
        <taxon>Tunicata</taxon>
        <taxon>Ascidiacea</taxon>
        <taxon>Aplousobranchia</taxon>
        <taxon>Didemnidae</taxon>
        <taxon>Lissoclinum</taxon>
    </lineage>
</organism>
<dbReference type="GO" id="GO:0003954">
    <property type="term" value="F:NADH dehydrogenase activity"/>
    <property type="evidence" value="ECO:0007669"/>
    <property type="project" value="TreeGrafter"/>
</dbReference>
<dbReference type="PANTHER" id="PTHR43507">
    <property type="entry name" value="NADH-UBIQUINONE OXIDOREDUCTASE CHAIN 4"/>
    <property type="match status" value="1"/>
</dbReference>
<dbReference type="GO" id="GO:0048039">
    <property type="term" value="F:ubiquinone binding"/>
    <property type="evidence" value="ECO:0007669"/>
    <property type="project" value="TreeGrafter"/>
</dbReference>
<evidence type="ECO:0000256" key="12">
    <source>
        <dbReference type="ARBA" id="ARBA00023075"/>
    </source>
</evidence>
<proteinExistence type="inferred from homology"/>
<evidence type="ECO:0000256" key="3">
    <source>
        <dbReference type="ARBA" id="ARBA00012944"/>
    </source>
</evidence>
<keyword evidence="10 17" id="KW-1133">Transmembrane helix</keyword>
<dbReference type="GO" id="GO:0015990">
    <property type="term" value="P:electron transport coupled proton transport"/>
    <property type="evidence" value="ECO:0007669"/>
    <property type="project" value="TreeGrafter"/>
</dbReference>
<keyword evidence="7 17" id="KW-0812">Transmembrane</keyword>
<evidence type="ECO:0000256" key="13">
    <source>
        <dbReference type="ARBA" id="ARBA00023128"/>
    </source>
</evidence>
<dbReference type="GO" id="GO:0031966">
    <property type="term" value="C:mitochondrial membrane"/>
    <property type="evidence" value="ECO:0007669"/>
    <property type="project" value="UniProtKB-SubCell"/>
</dbReference>
<feature type="transmembrane region" description="Helical" evidence="17">
    <location>
        <begin position="235"/>
        <end position="255"/>
    </location>
</feature>
<evidence type="ECO:0000256" key="17">
    <source>
        <dbReference type="SAM" id="Phobius"/>
    </source>
</evidence>
<feature type="transmembrane region" description="Helical" evidence="17">
    <location>
        <begin position="67"/>
        <end position="86"/>
    </location>
</feature>
<keyword evidence="5" id="KW-0813">Transport</keyword>
<evidence type="ECO:0000256" key="15">
    <source>
        <dbReference type="ARBA" id="ARBA00031025"/>
    </source>
</evidence>
<keyword evidence="9" id="KW-0249">Electron transport</keyword>
<evidence type="ECO:0000256" key="5">
    <source>
        <dbReference type="ARBA" id="ARBA00022448"/>
    </source>
</evidence>
<dbReference type="AlphaFoldDB" id="A0A2D1C3H8"/>
<evidence type="ECO:0000256" key="16">
    <source>
        <dbReference type="ARBA" id="ARBA00049551"/>
    </source>
</evidence>
<evidence type="ECO:0000256" key="8">
    <source>
        <dbReference type="ARBA" id="ARBA00022967"/>
    </source>
</evidence>
<evidence type="ECO:0000256" key="10">
    <source>
        <dbReference type="ARBA" id="ARBA00022989"/>
    </source>
</evidence>
<sequence>MGVMDFLSLFFVLIFLTKLPMYLLHSWLPKAHVDAPTFGSMILAGIMLKMGAYGLFRFFFFFFLKNFFLLVFISFFGFFFSTIMSIRVLDLKTCIAFSSIYHMNFSLIGLLFYNFKGSFYIFIGHSFVSPVLFFFVGMIYLFSKSRNIIMLFSLVNYNKIMSFFFFFFLLLNLGFPPFLNFKGEIMVFITIFNHLGYKLLIFFFGFLFGGIFTYRIMIMIYSKIGSKSILELMKNMFIIIFFFFFFFFFFCYFSFFM</sequence>
<keyword evidence="13 19" id="KW-0496">Mitochondrion</keyword>
<evidence type="ECO:0000256" key="9">
    <source>
        <dbReference type="ARBA" id="ARBA00022982"/>
    </source>
</evidence>
<dbReference type="Pfam" id="PF00361">
    <property type="entry name" value="Proton_antipo_M"/>
    <property type="match status" value="1"/>
</dbReference>
<feature type="transmembrane region" description="Helical" evidence="17">
    <location>
        <begin position="154"/>
        <end position="175"/>
    </location>
</feature>
<dbReference type="InterPro" id="IPR003918">
    <property type="entry name" value="NADH_UbQ_OxRdtase"/>
</dbReference>
<comment type="catalytic activity">
    <reaction evidence="16">
        <text>a ubiquinone + NADH + 5 H(+)(in) = a ubiquinol + NAD(+) + 4 H(+)(out)</text>
        <dbReference type="Rhea" id="RHEA:29091"/>
        <dbReference type="Rhea" id="RHEA-COMP:9565"/>
        <dbReference type="Rhea" id="RHEA-COMP:9566"/>
        <dbReference type="ChEBI" id="CHEBI:15378"/>
        <dbReference type="ChEBI" id="CHEBI:16389"/>
        <dbReference type="ChEBI" id="CHEBI:17976"/>
        <dbReference type="ChEBI" id="CHEBI:57540"/>
        <dbReference type="ChEBI" id="CHEBI:57945"/>
        <dbReference type="EC" id="7.1.1.2"/>
    </reaction>
</comment>
<dbReference type="InterPro" id="IPR001750">
    <property type="entry name" value="ND/Mrp_TM"/>
</dbReference>
<keyword evidence="14 17" id="KW-0472">Membrane</keyword>
<feature type="transmembrane region" description="Helical" evidence="17">
    <location>
        <begin position="195"/>
        <end position="214"/>
    </location>
</feature>
<dbReference type="GO" id="GO:0042773">
    <property type="term" value="P:ATP synthesis coupled electron transport"/>
    <property type="evidence" value="ECO:0007669"/>
    <property type="project" value="InterPro"/>
</dbReference>
<dbReference type="GO" id="GO:0008137">
    <property type="term" value="F:NADH dehydrogenase (ubiquinone) activity"/>
    <property type="evidence" value="ECO:0007669"/>
    <property type="project" value="UniProtKB-EC"/>
</dbReference>
<evidence type="ECO:0000256" key="7">
    <source>
        <dbReference type="ARBA" id="ARBA00022692"/>
    </source>
</evidence>
<feature type="transmembrane region" description="Helical" evidence="17">
    <location>
        <begin position="37"/>
        <end position="61"/>
    </location>
</feature>
<keyword evidence="8" id="KW-1278">Translocase</keyword>
<evidence type="ECO:0000256" key="14">
    <source>
        <dbReference type="ARBA" id="ARBA00023136"/>
    </source>
</evidence>